<proteinExistence type="predicted"/>
<dbReference type="HOGENOM" id="CLU_2758209_0_0_1"/>
<accession>B0DHW1</accession>
<sequence length="70" mass="7616">MNEVIEGLNGRGVPVNESSTAPGQVLMSLKGNLCNGGIYPWRKCQNSSHHNKKSCEARTLAFVITFSSYS</sequence>
<dbReference type="Proteomes" id="UP000001194">
    <property type="component" value="Unassembled WGS sequence"/>
</dbReference>
<dbReference type="InParanoid" id="B0DHW1"/>
<gene>
    <name evidence="1" type="ORF">LACBIDRAFT_302562</name>
</gene>
<evidence type="ECO:0000313" key="1">
    <source>
        <dbReference type="EMBL" id="EDR05798.1"/>
    </source>
</evidence>
<dbReference type="EMBL" id="DS547111">
    <property type="protein sequence ID" value="EDR05798.1"/>
    <property type="molecule type" value="Genomic_DNA"/>
</dbReference>
<evidence type="ECO:0000313" key="2">
    <source>
        <dbReference type="Proteomes" id="UP000001194"/>
    </source>
</evidence>
<dbReference type="RefSeq" id="XP_001883474.1">
    <property type="nucleotide sequence ID" value="XM_001883439.1"/>
</dbReference>
<dbReference type="GeneID" id="6079071"/>
<organism evidence="2">
    <name type="scientific">Laccaria bicolor (strain S238N-H82 / ATCC MYA-4686)</name>
    <name type="common">Bicoloured deceiver</name>
    <name type="synonym">Laccaria laccata var. bicolor</name>
    <dbReference type="NCBI Taxonomy" id="486041"/>
    <lineage>
        <taxon>Eukaryota</taxon>
        <taxon>Fungi</taxon>
        <taxon>Dikarya</taxon>
        <taxon>Basidiomycota</taxon>
        <taxon>Agaricomycotina</taxon>
        <taxon>Agaricomycetes</taxon>
        <taxon>Agaricomycetidae</taxon>
        <taxon>Agaricales</taxon>
        <taxon>Agaricineae</taxon>
        <taxon>Hydnangiaceae</taxon>
        <taxon>Laccaria</taxon>
    </lineage>
</organism>
<dbReference type="KEGG" id="lbc:LACBIDRAFT_302562"/>
<keyword evidence="2" id="KW-1185">Reference proteome</keyword>
<dbReference type="AlphaFoldDB" id="B0DHW1"/>
<reference evidence="1 2" key="1">
    <citation type="journal article" date="2008" name="Nature">
        <title>The genome of Laccaria bicolor provides insights into mycorrhizal symbiosis.</title>
        <authorList>
            <person name="Martin F."/>
            <person name="Aerts A."/>
            <person name="Ahren D."/>
            <person name="Brun A."/>
            <person name="Danchin E.G.J."/>
            <person name="Duchaussoy F."/>
            <person name="Gibon J."/>
            <person name="Kohler A."/>
            <person name="Lindquist E."/>
            <person name="Pereda V."/>
            <person name="Salamov A."/>
            <person name="Shapiro H.J."/>
            <person name="Wuyts J."/>
            <person name="Blaudez D."/>
            <person name="Buee M."/>
            <person name="Brokstein P."/>
            <person name="Canbaeck B."/>
            <person name="Cohen D."/>
            <person name="Courty P.E."/>
            <person name="Coutinho P.M."/>
            <person name="Delaruelle C."/>
            <person name="Detter J.C."/>
            <person name="Deveau A."/>
            <person name="DiFazio S."/>
            <person name="Duplessis S."/>
            <person name="Fraissinet-Tachet L."/>
            <person name="Lucic E."/>
            <person name="Frey-Klett P."/>
            <person name="Fourrey C."/>
            <person name="Feussner I."/>
            <person name="Gay G."/>
            <person name="Grimwood J."/>
            <person name="Hoegger P.J."/>
            <person name="Jain P."/>
            <person name="Kilaru S."/>
            <person name="Labbe J."/>
            <person name="Lin Y.C."/>
            <person name="Legue V."/>
            <person name="Le Tacon F."/>
            <person name="Marmeisse R."/>
            <person name="Melayah D."/>
            <person name="Montanini B."/>
            <person name="Muratet M."/>
            <person name="Nehls U."/>
            <person name="Niculita-Hirzel H."/>
            <person name="Oudot-Le Secq M.P."/>
            <person name="Peter M."/>
            <person name="Quesneville H."/>
            <person name="Rajashekar B."/>
            <person name="Reich M."/>
            <person name="Rouhier N."/>
            <person name="Schmutz J."/>
            <person name="Yin T."/>
            <person name="Chalot M."/>
            <person name="Henrissat B."/>
            <person name="Kuees U."/>
            <person name="Lucas S."/>
            <person name="Van de Peer Y."/>
            <person name="Podila G.K."/>
            <person name="Polle A."/>
            <person name="Pukkila P.J."/>
            <person name="Richardson P.M."/>
            <person name="Rouze P."/>
            <person name="Sanders I.R."/>
            <person name="Stajich J.E."/>
            <person name="Tunlid A."/>
            <person name="Tuskan G."/>
            <person name="Grigoriev I.V."/>
        </authorList>
    </citation>
    <scope>NUCLEOTIDE SEQUENCE [LARGE SCALE GENOMIC DNA]</scope>
    <source>
        <strain evidence="2">S238N-H82 / ATCC MYA-4686</strain>
    </source>
</reference>
<protein>
    <submittedName>
        <fullName evidence="1">Predicted protein</fullName>
    </submittedName>
</protein>
<name>B0DHW1_LACBS</name>